<dbReference type="GeneID" id="14375916"/>
<dbReference type="AlphaFoldDB" id="L0IAG7"/>
<gene>
    <name evidence="2" type="ordered locus">Halru_0609</name>
</gene>
<dbReference type="HOGENOM" id="CLU_2662245_0_0_2"/>
<keyword evidence="3" id="KW-1185">Reference proteome</keyword>
<organism evidence="2 3">
    <name type="scientific">Halovivax ruber (strain DSM 18193 / JCM 13892 / XH-70)</name>
    <dbReference type="NCBI Taxonomy" id="797302"/>
    <lineage>
        <taxon>Archaea</taxon>
        <taxon>Methanobacteriati</taxon>
        <taxon>Methanobacteriota</taxon>
        <taxon>Stenosarchaea group</taxon>
        <taxon>Halobacteria</taxon>
        <taxon>Halobacteriales</taxon>
        <taxon>Natrialbaceae</taxon>
        <taxon>Halovivax</taxon>
    </lineage>
</organism>
<dbReference type="RefSeq" id="WP_015299917.1">
    <property type="nucleotide sequence ID" value="NC_019964.1"/>
</dbReference>
<feature type="domain" description="DUF8149" evidence="1">
    <location>
        <begin position="3"/>
        <end position="68"/>
    </location>
</feature>
<reference evidence="2" key="1">
    <citation type="submission" date="2011-09" db="EMBL/GenBank/DDBJ databases">
        <title>Complete sequence of Halovivax ruber XH-70.</title>
        <authorList>
            <consortium name="US DOE Joint Genome Institute"/>
            <person name="Lucas S."/>
            <person name="Han J."/>
            <person name="Lapidus A."/>
            <person name="Cheng J.-F."/>
            <person name="Goodwin L."/>
            <person name="Pitluck S."/>
            <person name="Peters L."/>
            <person name="Mikhailova N."/>
            <person name="Davenport K."/>
            <person name="Detter J.C."/>
            <person name="Han C."/>
            <person name="Tapia R."/>
            <person name="Land M."/>
            <person name="Hauser L."/>
            <person name="Kyrpides N."/>
            <person name="Ivanova N."/>
            <person name="Pagani I."/>
            <person name="Sproer C."/>
            <person name="Anderson I."/>
            <person name="Woyke T."/>
        </authorList>
    </citation>
    <scope>NUCLEOTIDE SEQUENCE</scope>
    <source>
        <strain evidence="2">XH-70</strain>
    </source>
</reference>
<proteinExistence type="predicted"/>
<name>L0IAG7_HALRX</name>
<dbReference type="KEGG" id="hru:Halru_0609"/>
<evidence type="ECO:0000259" key="1">
    <source>
        <dbReference type="Pfam" id="PF26476"/>
    </source>
</evidence>
<dbReference type="InterPro" id="IPR058462">
    <property type="entry name" value="DUF8149"/>
</dbReference>
<sequence>MPDDEPTVPIVCPSCETSSRVSLDDVADAVDAHNDRHHDGDAVADVDPALKDQLADLVVDDLGLLDEEGGN</sequence>
<dbReference type="Pfam" id="PF26476">
    <property type="entry name" value="DUF8149"/>
    <property type="match status" value="1"/>
</dbReference>
<protein>
    <recommendedName>
        <fullName evidence="1">DUF8149 domain-containing protein</fullName>
    </recommendedName>
</protein>
<dbReference type="EMBL" id="CP003050">
    <property type="protein sequence ID" value="AGB15236.1"/>
    <property type="molecule type" value="Genomic_DNA"/>
</dbReference>
<evidence type="ECO:0000313" key="3">
    <source>
        <dbReference type="Proteomes" id="UP000010846"/>
    </source>
</evidence>
<evidence type="ECO:0000313" key="2">
    <source>
        <dbReference type="EMBL" id="AGB15236.1"/>
    </source>
</evidence>
<dbReference type="Proteomes" id="UP000010846">
    <property type="component" value="Chromosome"/>
</dbReference>
<dbReference type="eggNOG" id="arCOG06326">
    <property type="taxonomic scope" value="Archaea"/>
</dbReference>
<accession>L0IAG7</accession>